<sequence>MVNTPDWVKHAVFYQIFPDRFARQGGAHLPLGISLKPWGSCPGEQGFQGGDLLGVCERLDYLQNLGINAIYLNPIFSSACNHRYHTYDYFAVDPLLGGDQALRQLLDEAHARDMKVILDGVFNHASRGFWAFHHILENGTDSPYIDWFEIEDWPLRPYHSDDDNPPNYKAWWGLPALPKFNINNTGVRQYIFSVAEYWLEFGIDGWRLDVPGEIDDDLFWREFRQRVKAINPEAYICGEIWERATHWLQGDMFDATMNYEFCSLALSYFGHHSLRTDYKKNALPLEPLTTEEFIEGVGNMLGAMPKDINDVQFNLLGSHDMARPLWIVHEDISALQQAMLFQMTMPGAPCLYYGDEISMTGEDDPHCRGAYPWHQPDLADKRMLAYVREIIHLRHQVPALRTGEVEFDTDLPPEVLGYQRTLDDQQVQVLINRGSEAQTIRLADAEQWTLLFGGAERLLPHGRELWVNLPARHQVVLLRTTPPMSLAKAV</sequence>
<dbReference type="PANTHER" id="PTHR10357:SF210">
    <property type="entry name" value="MALTODEXTRIN GLUCOSIDASE"/>
    <property type="match status" value="1"/>
</dbReference>
<dbReference type="SMART" id="SM00642">
    <property type="entry name" value="Aamy"/>
    <property type="match status" value="1"/>
</dbReference>
<dbReference type="InterPro" id="IPR013780">
    <property type="entry name" value="Glyco_hydro_b"/>
</dbReference>
<feature type="domain" description="Glycosyl hydrolase family 13 catalytic" evidence="3">
    <location>
        <begin position="15"/>
        <end position="394"/>
    </location>
</feature>
<keyword evidence="5" id="KW-1185">Reference proteome</keyword>
<evidence type="ECO:0000256" key="1">
    <source>
        <dbReference type="ARBA" id="ARBA00022801"/>
    </source>
</evidence>
<dbReference type="Gene3D" id="2.60.40.1180">
    <property type="entry name" value="Golgi alpha-mannosidase II"/>
    <property type="match status" value="1"/>
</dbReference>
<evidence type="ECO:0000313" key="4">
    <source>
        <dbReference type="EMBL" id="MCM2678426.1"/>
    </source>
</evidence>
<dbReference type="Pfam" id="PF00128">
    <property type="entry name" value="Alpha-amylase"/>
    <property type="match status" value="1"/>
</dbReference>
<dbReference type="SUPFAM" id="SSF51011">
    <property type="entry name" value="Glycosyl hydrolase domain"/>
    <property type="match status" value="1"/>
</dbReference>
<organism evidence="4 5">
    <name type="scientific">Echinimonas agarilytica</name>
    <dbReference type="NCBI Taxonomy" id="1215918"/>
    <lineage>
        <taxon>Bacteria</taxon>
        <taxon>Pseudomonadati</taxon>
        <taxon>Pseudomonadota</taxon>
        <taxon>Gammaproteobacteria</taxon>
        <taxon>Alteromonadales</taxon>
        <taxon>Echinimonadaceae</taxon>
        <taxon>Echinimonas</taxon>
    </lineage>
</organism>
<dbReference type="AlphaFoldDB" id="A0AA41W408"/>
<dbReference type="GO" id="GO:0016798">
    <property type="term" value="F:hydrolase activity, acting on glycosyl bonds"/>
    <property type="evidence" value="ECO:0007669"/>
    <property type="project" value="UniProtKB-KW"/>
</dbReference>
<dbReference type="EMBL" id="JAMQGP010000001">
    <property type="protein sequence ID" value="MCM2678426.1"/>
    <property type="molecule type" value="Genomic_DNA"/>
</dbReference>
<proteinExistence type="predicted"/>
<dbReference type="Gene3D" id="3.20.20.80">
    <property type="entry name" value="Glycosidases"/>
    <property type="match status" value="1"/>
</dbReference>
<keyword evidence="2" id="KW-0326">Glycosidase</keyword>
<dbReference type="RefSeq" id="WP_251259793.1">
    <property type="nucleotide sequence ID" value="NZ_JAMQGP010000001.1"/>
</dbReference>
<protein>
    <submittedName>
        <fullName evidence="4">Glycoside hydrolase family 13 protein</fullName>
    </submittedName>
</protein>
<dbReference type="InterPro" id="IPR017853">
    <property type="entry name" value="GH"/>
</dbReference>
<evidence type="ECO:0000259" key="3">
    <source>
        <dbReference type="SMART" id="SM00642"/>
    </source>
</evidence>
<keyword evidence="1 4" id="KW-0378">Hydrolase</keyword>
<gene>
    <name evidence="4" type="ORF">NAF29_01910</name>
</gene>
<name>A0AA41W408_9GAMM</name>
<dbReference type="PANTHER" id="PTHR10357">
    <property type="entry name" value="ALPHA-AMYLASE FAMILY MEMBER"/>
    <property type="match status" value="1"/>
</dbReference>
<dbReference type="GO" id="GO:0005975">
    <property type="term" value="P:carbohydrate metabolic process"/>
    <property type="evidence" value="ECO:0007669"/>
    <property type="project" value="InterPro"/>
</dbReference>
<evidence type="ECO:0000256" key="2">
    <source>
        <dbReference type="ARBA" id="ARBA00023295"/>
    </source>
</evidence>
<comment type="caution">
    <text evidence="4">The sequence shown here is derived from an EMBL/GenBank/DDBJ whole genome shotgun (WGS) entry which is preliminary data.</text>
</comment>
<dbReference type="InterPro" id="IPR006047">
    <property type="entry name" value="GH13_cat_dom"/>
</dbReference>
<accession>A0AA41W408</accession>
<dbReference type="SUPFAM" id="SSF51445">
    <property type="entry name" value="(Trans)glycosidases"/>
    <property type="match status" value="1"/>
</dbReference>
<dbReference type="Proteomes" id="UP001165393">
    <property type="component" value="Unassembled WGS sequence"/>
</dbReference>
<evidence type="ECO:0000313" key="5">
    <source>
        <dbReference type="Proteomes" id="UP001165393"/>
    </source>
</evidence>
<reference evidence="4 5" key="1">
    <citation type="journal article" date="2013" name="Antonie Van Leeuwenhoek">
        <title>Echinimonas agarilytica gen. nov., sp. nov., a new gammaproteobacterium isolated from the sea urchin Strongylocentrotus intermedius.</title>
        <authorList>
            <person name="Nedashkovskaya O.I."/>
            <person name="Stenkova A.M."/>
            <person name="Zhukova N.V."/>
            <person name="Van Trappen S."/>
            <person name="Lee J.S."/>
            <person name="Kim S.B."/>
        </authorList>
    </citation>
    <scope>NUCLEOTIDE SEQUENCE [LARGE SCALE GENOMIC DNA]</scope>
    <source>
        <strain evidence="4 5">KMM 6351</strain>
    </source>
</reference>
<dbReference type="CDD" id="cd11338">
    <property type="entry name" value="AmyAc_CMD"/>
    <property type="match status" value="1"/>
</dbReference>